<dbReference type="KEGG" id="mai:MICA_2150"/>
<organism evidence="1 2">
    <name type="scientific">Micavibrio aeruginosavorus (strain ARL-13)</name>
    <dbReference type="NCBI Taxonomy" id="856793"/>
    <lineage>
        <taxon>Bacteria</taxon>
        <taxon>Pseudomonadati</taxon>
        <taxon>Bdellovibrionota</taxon>
        <taxon>Bdellovibrionia</taxon>
        <taxon>Bdellovibrionales</taxon>
        <taxon>Pseudobdellovibrionaceae</taxon>
        <taxon>Micavibrio</taxon>
    </lineage>
</organism>
<proteinExistence type="predicted"/>
<dbReference type="STRING" id="856793.MICA_2150"/>
<evidence type="ECO:0000313" key="1">
    <source>
        <dbReference type="EMBL" id="AEP10457.1"/>
    </source>
</evidence>
<dbReference type="HOGENOM" id="CLU_2058658_0_0_5"/>
<dbReference type="EMBL" id="CP002382">
    <property type="protein sequence ID" value="AEP10457.1"/>
    <property type="molecule type" value="Genomic_DNA"/>
</dbReference>
<dbReference type="AlphaFoldDB" id="G2KQX9"/>
<name>G2KQX9_MICAA</name>
<dbReference type="Proteomes" id="UP000009286">
    <property type="component" value="Chromosome"/>
</dbReference>
<dbReference type="RefSeq" id="WP_014103680.1">
    <property type="nucleotide sequence ID" value="NC_016026.1"/>
</dbReference>
<reference evidence="1 2" key="1">
    <citation type="journal article" date="2011" name="BMC Genomics">
        <title>Genomic insights into an obligate epibiotic bacterial predator: Micavibrio aeruginosavorus ARL-13.</title>
        <authorList>
            <person name="Wang Z."/>
            <person name="Kadouri D."/>
            <person name="Wu M."/>
        </authorList>
    </citation>
    <scope>NUCLEOTIDE SEQUENCE [LARGE SCALE GENOMIC DNA]</scope>
    <source>
        <strain evidence="1 2">ARL-13</strain>
    </source>
</reference>
<gene>
    <name evidence="1" type="ordered locus">MICA_2150</name>
</gene>
<sequence length="119" mass="13202">MYGFDKTRYKTLHLAAAEAAQRIYAAGIAIWNDQIGPGGNNVMANHAAHAFDDTDLAVMDHCTDPLAQTWSQMIRLRQDFARHSSNDTLVEIYGLAQTAKALGWTPSSEPYRRNGPRPV</sequence>
<evidence type="ECO:0000313" key="2">
    <source>
        <dbReference type="Proteomes" id="UP000009286"/>
    </source>
</evidence>
<dbReference type="OrthoDB" id="9833214at2"/>
<keyword evidence="2" id="KW-1185">Reference proteome</keyword>
<protein>
    <submittedName>
        <fullName evidence="1">Uncharacterized protein</fullName>
    </submittedName>
</protein>
<accession>G2KQX9</accession>